<proteinExistence type="predicted"/>
<evidence type="ECO:0000313" key="2">
    <source>
        <dbReference type="Proteomes" id="UP001218188"/>
    </source>
</evidence>
<protein>
    <submittedName>
        <fullName evidence="1">Uncharacterized protein</fullName>
    </submittedName>
</protein>
<dbReference type="EMBL" id="JARJCM010000135">
    <property type="protein sequence ID" value="KAJ7026648.1"/>
    <property type="molecule type" value="Genomic_DNA"/>
</dbReference>
<dbReference type="AlphaFoldDB" id="A0AAD6WTK1"/>
<sequence>MSTGKESRAMIVPTDVELTTDLVLGQHYFERIGRRQSIHEFAVNLHLKLKTKDSLALIISTFEELDRAQMSTPPPLIEGSFGFDAKAAVARGRALAFDEATLEAERAWPYGHTYTGAVPVDNTAPDIKPFSDAAEAERAFQEIEAIVRRLRPDHKCPHTE</sequence>
<reference evidence="1" key="1">
    <citation type="submission" date="2023-03" db="EMBL/GenBank/DDBJ databases">
        <title>Massive genome expansion in bonnet fungi (Mycena s.s.) driven by repeated elements and novel gene families across ecological guilds.</title>
        <authorList>
            <consortium name="Lawrence Berkeley National Laboratory"/>
            <person name="Harder C.B."/>
            <person name="Miyauchi S."/>
            <person name="Viragh M."/>
            <person name="Kuo A."/>
            <person name="Thoen E."/>
            <person name="Andreopoulos B."/>
            <person name="Lu D."/>
            <person name="Skrede I."/>
            <person name="Drula E."/>
            <person name="Henrissat B."/>
            <person name="Morin E."/>
            <person name="Kohler A."/>
            <person name="Barry K."/>
            <person name="LaButti K."/>
            <person name="Morin E."/>
            <person name="Salamov A."/>
            <person name="Lipzen A."/>
            <person name="Mereny Z."/>
            <person name="Hegedus B."/>
            <person name="Baldrian P."/>
            <person name="Stursova M."/>
            <person name="Weitz H."/>
            <person name="Taylor A."/>
            <person name="Grigoriev I.V."/>
            <person name="Nagy L.G."/>
            <person name="Martin F."/>
            <person name="Kauserud H."/>
        </authorList>
    </citation>
    <scope>NUCLEOTIDE SEQUENCE</scope>
    <source>
        <strain evidence="1">CBHHK200</strain>
    </source>
</reference>
<keyword evidence="2" id="KW-1185">Reference proteome</keyword>
<accession>A0AAD6WTK1</accession>
<name>A0AAD6WTK1_9AGAR</name>
<comment type="caution">
    <text evidence="1">The sequence shown here is derived from an EMBL/GenBank/DDBJ whole genome shotgun (WGS) entry which is preliminary data.</text>
</comment>
<dbReference type="Proteomes" id="UP001218188">
    <property type="component" value="Unassembled WGS sequence"/>
</dbReference>
<evidence type="ECO:0000313" key="1">
    <source>
        <dbReference type="EMBL" id="KAJ7026648.1"/>
    </source>
</evidence>
<organism evidence="1 2">
    <name type="scientific">Mycena alexandri</name>
    <dbReference type="NCBI Taxonomy" id="1745969"/>
    <lineage>
        <taxon>Eukaryota</taxon>
        <taxon>Fungi</taxon>
        <taxon>Dikarya</taxon>
        <taxon>Basidiomycota</taxon>
        <taxon>Agaricomycotina</taxon>
        <taxon>Agaricomycetes</taxon>
        <taxon>Agaricomycetidae</taxon>
        <taxon>Agaricales</taxon>
        <taxon>Marasmiineae</taxon>
        <taxon>Mycenaceae</taxon>
        <taxon>Mycena</taxon>
    </lineage>
</organism>
<gene>
    <name evidence="1" type="ORF">C8F04DRAFT_1267869</name>
</gene>